<evidence type="ECO:0000256" key="7">
    <source>
        <dbReference type="ARBA" id="ARBA00022912"/>
    </source>
</evidence>
<dbReference type="CDD" id="cd00143">
    <property type="entry name" value="PP2Cc"/>
    <property type="match status" value="1"/>
</dbReference>
<dbReference type="AlphaFoldDB" id="A0A915JJF6"/>
<protein>
    <recommendedName>
        <fullName evidence="3">protein-serine/threonine phosphatase</fullName>
        <ecNumber evidence="3">3.1.3.16</ecNumber>
    </recommendedName>
</protein>
<dbReference type="SUPFAM" id="SSF81606">
    <property type="entry name" value="PP2C-like"/>
    <property type="match status" value="1"/>
</dbReference>
<dbReference type="PROSITE" id="PS01032">
    <property type="entry name" value="PPM_1"/>
    <property type="match status" value="1"/>
</dbReference>
<keyword evidence="8" id="KW-0464">Manganese</keyword>
<keyword evidence="6" id="KW-0460">Magnesium</keyword>
<dbReference type="InterPro" id="IPR001932">
    <property type="entry name" value="PPM-type_phosphatase-like_dom"/>
</dbReference>
<dbReference type="Proteomes" id="UP000887565">
    <property type="component" value="Unplaced"/>
</dbReference>
<dbReference type="EC" id="3.1.3.16" evidence="3"/>
<keyword evidence="10" id="KW-1185">Reference proteome</keyword>
<comment type="similarity">
    <text evidence="2">Belongs to the PP2C family.</text>
</comment>
<evidence type="ECO:0000256" key="8">
    <source>
        <dbReference type="ARBA" id="ARBA00023211"/>
    </source>
</evidence>
<keyword evidence="5" id="KW-0378">Hydrolase</keyword>
<dbReference type="Gene3D" id="3.60.40.10">
    <property type="entry name" value="PPM-type phosphatase domain"/>
    <property type="match status" value="1"/>
</dbReference>
<dbReference type="GO" id="GO:0004722">
    <property type="term" value="F:protein serine/threonine phosphatase activity"/>
    <property type="evidence" value="ECO:0007669"/>
    <property type="project" value="UniProtKB-EC"/>
</dbReference>
<dbReference type="PANTHER" id="PTHR13832">
    <property type="entry name" value="PROTEIN PHOSPHATASE 2C"/>
    <property type="match status" value="1"/>
</dbReference>
<evidence type="ECO:0000256" key="5">
    <source>
        <dbReference type="ARBA" id="ARBA00022801"/>
    </source>
</evidence>
<keyword evidence="7" id="KW-0904">Protein phosphatase</keyword>
<name>A0A915JJF6_ROMCU</name>
<evidence type="ECO:0000256" key="3">
    <source>
        <dbReference type="ARBA" id="ARBA00013081"/>
    </source>
</evidence>
<dbReference type="PROSITE" id="PS51746">
    <property type="entry name" value="PPM_2"/>
    <property type="match status" value="1"/>
</dbReference>
<dbReference type="GO" id="GO:0046872">
    <property type="term" value="F:metal ion binding"/>
    <property type="evidence" value="ECO:0007669"/>
    <property type="project" value="UniProtKB-KW"/>
</dbReference>
<dbReference type="InterPro" id="IPR015655">
    <property type="entry name" value="PP2C"/>
</dbReference>
<comment type="cofactor">
    <cofactor evidence="1">
        <name>Mn(2+)</name>
        <dbReference type="ChEBI" id="CHEBI:29035"/>
    </cofactor>
</comment>
<keyword evidence="4" id="KW-0479">Metal-binding</keyword>
<dbReference type="InterPro" id="IPR036457">
    <property type="entry name" value="PPM-type-like_dom_sf"/>
</dbReference>
<evidence type="ECO:0000256" key="1">
    <source>
        <dbReference type="ARBA" id="ARBA00001936"/>
    </source>
</evidence>
<evidence type="ECO:0000313" key="10">
    <source>
        <dbReference type="Proteomes" id="UP000887565"/>
    </source>
</evidence>
<evidence type="ECO:0000256" key="6">
    <source>
        <dbReference type="ARBA" id="ARBA00022842"/>
    </source>
</evidence>
<evidence type="ECO:0000256" key="2">
    <source>
        <dbReference type="ARBA" id="ARBA00006702"/>
    </source>
</evidence>
<feature type="domain" description="PPM-type phosphatase" evidence="9">
    <location>
        <begin position="1"/>
        <end position="197"/>
    </location>
</feature>
<reference evidence="11" key="1">
    <citation type="submission" date="2022-11" db="UniProtKB">
        <authorList>
            <consortium name="WormBaseParasite"/>
        </authorList>
    </citation>
    <scope>IDENTIFICATION</scope>
</reference>
<evidence type="ECO:0000313" key="11">
    <source>
        <dbReference type="WBParaSite" id="nRc.2.0.1.t26290-RA"/>
    </source>
</evidence>
<dbReference type="PANTHER" id="PTHR13832:SF803">
    <property type="entry name" value="PROTEIN PHOSPHATASE 1G"/>
    <property type="match status" value="1"/>
</dbReference>
<proteinExistence type="inferred from homology"/>
<sequence>MPEVFGEAAFFGVFDGHAGTRIARHSAVAILEAILQTEEFQRLQQELQLTTEKLSCQSLPMIVDGGTVSVAPSSEAGERRVSSAVEQASLSKTTIEAKIPVENLTLDKRHIDLIVAGIKAGFLSFDNNMRTSPIFYGENERSGTTAVCALILPSHIFLANLGDSRAVMSRHGSVLVATEDHKPFMPKERERITRAGE</sequence>
<evidence type="ECO:0000256" key="4">
    <source>
        <dbReference type="ARBA" id="ARBA00022723"/>
    </source>
</evidence>
<accession>A0A915JJF6</accession>
<dbReference type="WBParaSite" id="nRc.2.0.1.t26290-RA">
    <property type="protein sequence ID" value="nRc.2.0.1.t26290-RA"/>
    <property type="gene ID" value="nRc.2.0.1.g26290"/>
</dbReference>
<organism evidence="10 11">
    <name type="scientific">Romanomermis culicivorax</name>
    <name type="common">Nematode worm</name>
    <dbReference type="NCBI Taxonomy" id="13658"/>
    <lineage>
        <taxon>Eukaryota</taxon>
        <taxon>Metazoa</taxon>
        <taxon>Ecdysozoa</taxon>
        <taxon>Nematoda</taxon>
        <taxon>Enoplea</taxon>
        <taxon>Dorylaimia</taxon>
        <taxon>Mermithida</taxon>
        <taxon>Mermithoidea</taxon>
        <taxon>Mermithidae</taxon>
        <taxon>Romanomermis</taxon>
    </lineage>
</organism>
<dbReference type="InterPro" id="IPR000222">
    <property type="entry name" value="PP2C_BS"/>
</dbReference>
<evidence type="ECO:0000259" key="9">
    <source>
        <dbReference type="PROSITE" id="PS51746"/>
    </source>
</evidence>
<dbReference type="Pfam" id="PF00481">
    <property type="entry name" value="PP2C"/>
    <property type="match status" value="1"/>
</dbReference>